<gene>
    <name evidence="1" type="ORF">SAMN05444158_1262</name>
</gene>
<dbReference type="Proteomes" id="UP000243904">
    <property type="component" value="Chromosome I"/>
</dbReference>
<dbReference type="AlphaFoldDB" id="A0A1H1Q3X4"/>
<keyword evidence="2" id="KW-1185">Reference proteome</keyword>
<sequence length="73" mass="8711">MKREEAKRLIIHEWEKWIKTQPIKPDQATGRDSLKFYLELKDAQSPLLKFQGRGRDKWHIVHGWLVSDGRISN</sequence>
<organism evidence="1 2">
    <name type="scientific">Bradyrhizobium canariense</name>
    <dbReference type="NCBI Taxonomy" id="255045"/>
    <lineage>
        <taxon>Bacteria</taxon>
        <taxon>Pseudomonadati</taxon>
        <taxon>Pseudomonadota</taxon>
        <taxon>Alphaproteobacteria</taxon>
        <taxon>Hyphomicrobiales</taxon>
        <taxon>Nitrobacteraceae</taxon>
        <taxon>Bradyrhizobium</taxon>
    </lineage>
</organism>
<name>A0A1H1Q3X4_9BRAD</name>
<protein>
    <submittedName>
        <fullName evidence="1">Uncharacterized protein</fullName>
    </submittedName>
</protein>
<evidence type="ECO:0000313" key="1">
    <source>
        <dbReference type="EMBL" id="SDS18198.1"/>
    </source>
</evidence>
<dbReference type="RefSeq" id="WP_100381911.1">
    <property type="nucleotide sequence ID" value="NZ_LT629750.1"/>
</dbReference>
<dbReference type="EMBL" id="LT629750">
    <property type="protein sequence ID" value="SDS18198.1"/>
    <property type="molecule type" value="Genomic_DNA"/>
</dbReference>
<evidence type="ECO:0000313" key="2">
    <source>
        <dbReference type="Proteomes" id="UP000243904"/>
    </source>
</evidence>
<proteinExistence type="predicted"/>
<accession>A0A1H1Q3X4</accession>
<reference evidence="2" key="1">
    <citation type="submission" date="2016-10" db="EMBL/GenBank/DDBJ databases">
        <authorList>
            <person name="Varghese N."/>
            <person name="Submissions S."/>
        </authorList>
    </citation>
    <scope>NUCLEOTIDE SEQUENCE [LARGE SCALE GENOMIC DNA]</scope>
    <source>
        <strain evidence="2">GAS369</strain>
    </source>
</reference>